<gene>
    <name evidence="2" type="ORF">O3P69_001894</name>
</gene>
<feature type="region of interest" description="Disordered" evidence="1">
    <location>
        <begin position="1"/>
        <end position="30"/>
    </location>
</feature>
<evidence type="ECO:0000256" key="1">
    <source>
        <dbReference type="SAM" id="MobiDB-lite"/>
    </source>
</evidence>
<proteinExistence type="predicted"/>
<protein>
    <submittedName>
        <fullName evidence="2">Uncharacterized protein</fullName>
    </submittedName>
</protein>
<dbReference type="Proteomes" id="UP001487740">
    <property type="component" value="Unassembled WGS sequence"/>
</dbReference>
<accession>A0AAW0V160</accession>
<organism evidence="2 3">
    <name type="scientific">Scylla paramamosain</name>
    <name type="common">Mud crab</name>
    <dbReference type="NCBI Taxonomy" id="85552"/>
    <lineage>
        <taxon>Eukaryota</taxon>
        <taxon>Metazoa</taxon>
        <taxon>Ecdysozoa</taxon>
        <taxon>Arthropoda</taxon>
        <taxon>Crustacea</taxon>
        <taxon>Multicrustacea</taxon>
        <taxon>Malacostraca</taxon>
        <taxon>Eumalacostraca</taxon>
        <taxon>Eucarida</taxon>
        <taxon>Decapoda</taxon>
        <taxon>Pleocyemata</taxon>
        <taxon>Brachyura</taxon>
        <taxon>Eubrachyura</taxon>
        <taxon>Portunoidea</taxon>
        <taxon>Portunidae</taxon>
        <taxon>Portuninae</taxon>
        <taxon>Scylla</taxon>
    </lineage>
</organism>
<feature type="compositionally biased region" description="Basic and acidic residues" evidence="1">
    <location>
        <begin position="1"/>
        <end position="16"/>
    </location>
</feature>
<sequence length="146" mass="15399">MKMLRDWCEVGGKDTQRTPASTPAASPPLPRLAVAAKPRSALPRRVKADLILKCFSSFRAGGIAAEGFVSWAQKSALGQKLSGGARSRVWEGGNNGPAHPGLMVTAEDGSEVPNPPPSMVGTGIPLAVVVRGTRLERKINQLVLFC</sequence>
<evidence type="ECO:0000313" key="2">
    <source>
        <dbReference type="EMBL" id="KAK8405699.1"/>
    </source>
</evidence>
<comment type="caution">
    <text evidence="2">The sequence shown here is derived from an EMBL/GenBank/DDBJ whole genome shotgun (WGS) entry which is preliminary data.</text>
</comment>
<name>A0AAW0V160_SCYPA</name>
<dbReference type="AlphaFoldDB" id="A0AAW0V160"/>
<dbReference type="EMBL" id="JARAKH010000003">
    <property type="protein sequence ID" value="KAK8405699.1"/>
    <property type="molecule type" value="Genomic_DNA"/>
</dbReference>
<evidence type="ECO:0000313" key="3">
    <source>
        <dbReference type="Proteomes" id="UP001487740"/>
    </source>
</evidence>
<reference evidence="2 3" key="1">
    <citation type="submission" date="2023-03" db="EMBL/GenBank/DDBJ databases">
        <title>High-quality genome of Scylla paramamosain provides insights in environmental adaptation.</title>
        <authorList>
            <person name="Zhang L."/>
        </authorList>
    </citation>
    <scope>NUCLEOTIDE SEQUENCE [LARGE SCALE GENOMIC DNA]</scope>
    <source>
        <strain evidence="2">LZ_2023a</strain>
        <tissue evidence="2">Muscle</tissue>
    </source>
</reference>
<keyword evidence="3" id="KW-1185">Reference proteome</keyword>